<evidence type="ECO:0000256" key="8">
    <source>
        <dbReference type="ARBA" id="ARBA00047883"/>
    </source>
</evidence>
<comment type="caution">
    <text evidence="9">Lacks conserved residue(s) required for the propagation of feature annotation.</text>
</comment>
<feature type="binding site" evidence="9">
    <location>
        <position position="74"/>
    </location>
    <ligand>
        <name>Mg(2+)</name>
        <dbReference type="ChEBI" id="CHEBI:18420"/>
    </ligand>
</feature>
<dbReference type="PANTHER" id="PTHR20857">
    <property type="entry name" value="THIAMINE-PHOSPHATE PYROPHOSPHORYLASE"/>
    <property type="match status" value="1"/>
</dbReference>
<dbReference type="InterPro" id="IPR013785">
    <property type="entry name" value="Aldolase_TIM"/>
</dbReference>
<dbReference type="GO" id="GO:0004789">
    <property type="term" value="F:thiamine-phosphate diphosphorylase activity"/>
    <property type="evidence" value="ECO:0007669"/>
    <property type="project" value="UniProtKB-UniRule"/>
</dbReference>
<evidence type="ECO:0000256" key="10">
    <source>
        <dbReference type="RuleBase" id="RU003826"/>
    </source>
</evidence>
<keyword evidence="5 9" id="KW-0784">Thiamine biosynthesis</keyword>
<dbReference type="InterPro" id="IPR036206">
    <property type="entry name" value="ThiamineP_synth_sf"/>
</dbReference>
<dbReference type="GO" id="GO:0009228">
    <property type="term" value="P:thiamine biosynthetic process"/>
    <property type="evidence" value="ECO:0007669"/>
    <property type="project" value="UniProtKB-KW"/>
</dbReference>
<keyword evidence="3 9" id="KW-0479">Metal-binding</keyword>
<keyword evidence="2 9" id="KW-0808">Transferase</keyword>
<evidence type="ECO:0000256" key="1">
    <source>
        <dbReference type="ARBA" id="ARBA00005165"/>
    </source>
</evidence>
<evidence type="ECO:0000259" key="12">
    <source>
        <dbReference type="Pfam" id="PF02581"/>
    </source>
</evidence>
<gene>
    <name evidence="9" type="primary">thiE</name>
    <name evidence="13" type="ORF">BCL93_109101</name>
</gene>
<comment type="function">
    <text evidence="9">Condenses 4-methyl-5-(beta-hydroxyethyl)thiazole monophosphate (THZ-P) and 2-methyl-4-amino-5-hydroxymethyl pyrimidine pyrophosphate (HMP-PP) to form thiamine monophosphate (TMP).</text>
</comment>
<evidence type="ECO:0000256" key="7">
    <source>
        <dbReference type="ARBA" id="ARBA00047851"/>
    </source>
</evidence>
<feature type="binding site" evidence="9">
    <location>
        <position position="73"/>
    </location>
    <ligand>
        <name>4-amino-2-methyl-5-(diphosphooxymethyl)pyrimidine</name>
        <dbReference type="ChEBI" id="CHEBI:57841"/>
    </ligand>
</feature>
<organism evidence="13 14">
    <name type="scientific">Onishia taeanensis</name>
    <dbReference type="NCBI Taxonomy" id="284577"/>
    <lineage>
        <taxon>Bacteria</taxon>
        <taxon>Pseudomonadati</taxon>
        <taxon>Pseudomonadota</taxon>
        <taxon>Gammaproteobacteria</taxon>
        <taxon>Oceanospirillales</taxon>
        <taxon>Halomonadaceae</taxon>
        <taxon>Onishia</taxon>
    </lineage>
</organism>
<dbReference type="EC" id="2.5.1.3" evidence="9"/>
<feature type="binding site" evidence="9">
    <location>
        <begin position="144"/>
        <end position="146"/>
    </location>
    <ligand>
        <name>2-[(2R,5Z)-2-carboxy-4-methylthiazol-5(2H)-ylidene]ethyl phosphate</name>
        <dbReference type="ChEBI" id="CHEBI:62899"/>
    </ligand>
</feature>
<comment type="cofactor">
    <cofactor evidence="9">
        <name>Mg(2+)</name>
        <dbReference type="ChEBI" id="CHEBI:18420"/>
    </cofactor>
    <text evidence="9">Binds 1 Mg(2+) ion per subunit.</text>
</comment>
<feature type="binding site" evidence="9">
    <location>
        <position position="117"/>
    </location>
    <ligand>
        <name>4-amino-2-methyl-5-(diphosphooxymethyl)pyrimidine</name>
        <dbReference type="ChEBI" id="CHEBI:57841"/>
    </ligand>
</feature>
<feature type="binding site" evidence="9">
    <location>
        <position position="98"/>
    </location>
    <ligand>
        <name>Mg(2+)</name>
        <dbReference type="ChEBI" id="CHEBI:18420"/>
    </ligand>
</feature>
<evidence type="ECO:0000256" key="3">
    <source>
        <dbReference type="ARBA" id="ARBA00022723"/>
    </source>
</evidence>
<accession>A0A328XMJ5</accession>
<comment type="catalytic activity">
    <reaction evidence="7 9 10">
        <text>2-(2-carboxy-4-methylthiazol-5-yl)ethyl phosphate + 4-amino-2-methyl-5-(diphosphooxymethyl)pyrimidine + 2 H(+) = thiamine phosphate + CO2 + diphosphate</text>
        <dbReference type="Rhea" id="RHEA:47848"/>
        <dbReference type="ChEBI" id="CHEBI:15378"/>
        <dbReference type="ChEBI" id="CHEBI:16526"/>
        <dbReference type="ChEBI" id="CHEBI:33019"/>
        <dbReference type="ChEBI" id="CHEBI:37575"/>
        <dbReference type="ChEBI" id="CHEBI:57841"/>
        <dbReference type="ChEBI" id="CHEBI:62890"/>
        <dbReference type="EC" id="2.5.1.3"/>
    </reaction>
</comment>
<keyword evidence="4 9" id="KW-0460">Magnesium</keyword>
<dbReference type="SUPFAM" id="SSF51391">
    <property type="entry name" value="Thiamin phosphate synthase"/>
    <property type="match status" value="1"/>
</dbReference>
<dbReference type="GO" id="GO:0005737">
    <property type="term" value="C:cytoplasm"/>
    <property type="evidence" value="ECO:0007669"/>
    <property type="project" value="TreeGrafter"/>
</dbReference>
<dbReference type="NCBIfam" id="TIGR00693">
    <property type="entry name" value="thiE"/>
    <property type="match status" value="1"/>
</dbReference>
<dbReference type="GO" id="GO:0009229">
    <property type="term" value="P:thiamine diphosphate biosynthetic process"/>
    <property type="evidence" value="ECO:0007669"/>
    <property type="project" value="UniProtKB-UniRule"/>
</dbReference>
<dbReference type="EMBL" id="QLSX01000009">
    <property type="protein sequence ID" value="RAR59543.1"/>
    <property type="molecule type" value="Genomic_DNA"/>
</dbReference>
<comment type="similarity">
    <text evidence="9 10">Belongs to the thiamine-phosphate synthase family.</text>
</comment>
<dbReference type="Proteomes" id="UP000249700">
    <property type="component" value="Unassembled WGS sequence"/>
</dbReference>
<dbReference type="Gene3D" id="3.20.20.70">
    <property type="entry name" value="Aldolase class I"/>
    <property type="match status" value="1"/>
</dbReference>
<evidence type="ECO:0000256" key="6">
    <source>
        <dbReference type="ARBA" id="ARBA00047334"/>
    </source>
</evidence>
<protein>
    <recommendedName>
        <fullName evidence="9">Thiamine-phosphate synthase</fullName>
        <shortName evidence="9">TP synthase</shortName>
        <shortName evidence="9">TPS</shortName>
        <ecNumber evidence="9">2.5.1.3</ecNumber>
    </recommendedName>
    <alternativeName>
        <fullName evidence="9">Thiamine-phosphate pyrophosphorylase</fullName>
        <shortName evidence="9">TMP pyrophosphorylase</shortName>
        <shortName evidence="9">TMP-PPase</shortName>
    </alternativeName>
</protein>
<evidence type="ECO:0000256" key="5">
    <source>
        <dbReference type="ARBA" id="ARBA00022977"/>
    </source>
</evidence>
<evidence type="ECO:0000256" key="11">
    <source>
        <dbReference type="RuleBase" id="RU004253"/>
    </source>
</evidence>
<comment type="catalytic activity">
    <reaction evidence="8 9 10">
        <text>2-[(2R,5Z)-2-carboxy-4-methylthiazol-5(2H)-ylidene]ethyl phosphate + 4-amino-2-methyl-5-(diphosphooxymethyl)pyrimidine + 2 H(+) = thiamine phosphate + CO2 + diphosphate</text>
        <dbReference type="Rhea" id="RHEA:47844"/>
        <dbReference type="ChEBI" id="CHEBI:15378"/>
        <dbReference type="ChEBI" id="CHEBI:16526"/>
        <dbReference type="ChEBI" id="CHEBI:33019"/>
        <dbReference type="ChEBI" id="CHEBI:37575"/>
        <dbReference type="ChEBI" id="CHEBI:57841"/>
        <dbReference type="ChEBI" id="CHEBI:62899"/>
        <dbReference type="EC" id="2.5.1.3"/>
    </reaction>
</comment>
<dbReference type="GO" id="GO:0000287">
    <property type="term" value="F:magnesium ion binding"/>
    <property type="evidence" value="ECO:0007669"/>
    <property type="project" value="UniProtKB-UniRule"/>
</dbReference>
<proteinExistence type="inferred from homology"/>
<feature type="binding site" evidence="9">
    <location>
        <position position="173"/>
    </location>
    <ligand>
        <name>2-[(2R,5Z)-2-carboxy-4-methylthiazol-5(2H)-ylidene]ethyl phosphate</name>
        <dbReference type="ChEBI" id="CHEBI:62899"/>
    </ligand>
</feature>
<feature type="domain" description="Thiamine phosphate synthase/TenI" evidence="12">
    <location>
        <begin position="10"/>
        <end position="196"/>
    </location>
</feature>
<comment type="caution">
    <text evidence="13">The sequence shown here is derived from an EMBL/GenBank/DDBJ whole genome shotgun (WGS) entry which is preliminary data.</text>
</comment>
<dbReference type="InterPro" id="IPR022998">
    <property type="entry name" value="ThiamineP_synth_TenI"/>
</dbReference>
<dbReference type="InterPro" id="IPR034291">
    <property type="entry name" value="TMP_synthase"/>
</dbReference>
<dbReference type="PANTHER" id="PTHR20857:SF15">
    <property type="entry name" value="THIAMINE-PHOSPHATE SYNTHASE"/>
    <property type="match status" value="1"/>
</dbReference>
<feature type="binding site" evidence="9">
    <location>
        <begin position="41"/>
        <end position="45"/>
    </location>
    <ligand>
        <name>4-amino-2-methyl-5-(diphosphooxymethyl)pyrimidine</name>
        <dbReference type="ChEBI" id="CHEBI:57841"/>
    </ligand>
</feature>
<comment type="catalytic activity">
    <reaction evidence="6 9 10">
        <text>4-methyl-5-(2-phosphooxyethyl)-thiazole + 4-amino-2-methyl-5-(diphosphooxymethyl)pyrimidine + H(+) = thiamine phosphate + diphosphate</text>
        <dbReference type="Rhea" id="RHEA:22328"/>
        <dbReference type="ChEBI" id="CHEBI:15378"/>
        <dbReference type="ChEBI" id="CHEBI:33019"/>
        <dbReference type="ChEBI" id="CHEBI:37575"/>
        <dbReference type="ChEBI" id="CHEBI:57841"/>
        <dbReference type="ChEBI" id="CHEBI:58296"/>
        <dbReference type="EC" id="2.5.1.3"/>
    </reaction>
</comment>
<sequence length="220" mass="23250">MIEPDWTHGLYAITDAALLPEDERLFSACDAALRGGLALLQYRDKSGDGEKRWRQASELAARCATFEVPLIINDDVALAARLRSAGHRRVGVHLGQQDGHVDGARYRLGPTAIVGVTCHARLDLAERAAAEGASYLAFGRFFDSRTKPSAQPASLSLLGEAGCFGLPRVAIGGIAADNIAMARRAGADLAAAVDAVFGGQDPEARVSELNRRLTAAALDS</sequence>
<name>A0A328XMJ5_9GAMM</name>
<evidence type="ECO:0000313" key="13">
    <source>
        <dbReference type="EMBL" id="RAR59543.1"/>
    </source>
</evidence>
<dbReference type="RefSeq" id="WP_309251233.1">
    <property type="nucleotide sequence ID" value="NZ_QLSX01000009.1"/>
</dbReference>
<dbReference type="UniPathway" id="UPA00060">
    <property type="reaction ID" value="UER00141"/>
</dbReference>
<reference evidence="13 14" key="1">
    <citation type="submission" date="2018-06" db="EMBL/GenBank/DDBJ databases">
        <title>Comparative analysis of microorganisms from saline springs in Andes Mountain Range, Colombia.</title>
        <authorList>
            <person name="Rubin E."/>
        </authorList>
    </citation>
    <scope>NUCLEOTIDE SEQUENCE [LARGE SCALE GENOMIC DNA]</scope>
    <source>
        <strain evidence="13 14">USBA-857</strain>
    </source>
</reference>
<evidence type="ECO:0000256" key="4">
    <source>
        <dbReference type="ARBA" id="ARBA00022842"/>
    </source>
</evidence>
<evidence type="ECO:0000313" key="14">
    <source>
        <dbReference type="Proteomes" id="UP000249700"/>
    </source>
</evidence>
<evidence type="ECO:0000256" key="2">
    <source>
        <dbReference type="ARBA" id="ARBA00022679"/>
    </source>
</evidence>
<comment type="pathway">
    <text evidence="1 9 11">Cofactor biosynthesis; thiamine diphosphate biosynthesis; thiamine phosphate from 4-amino-2-methyl-5-diphosphomethylpyrimidine and 4-methyl-5-(2-phosphoethyl)-thiazole: step 1/1.</text>
</comment>
<dbReference type="HAMAP" id="MF_00097">
    <property type="entry name" value="TMP_synthase"/>
    <property type="match status" value="1"/>
</dbReference>
<evidence type="ECO:0000256" key="9">
    <source>
        <dbReference type="HAMAP-Rule" id="MF_00097"/>
    </source>
</evidence>
<dbReference type="CDD" id="cd00564">
    <property type="entry name" value="TMP_TenI"/>
    <property type="match status" value="1"/>
</dbReference>
<feature type="binding site" evidence="9">
    <location>
        <position position="147"/>
    </location>
    <ligand>
        <name>4-amino-2-methyl-5-(diphosphooxymethyl)pyrimidine</name>
        <dbReference type="ChEBI" id="CHEBI:57841"/>
    </ligand>
</feature>
<dbReference type="Pfam" id="PF02581">
    <property type="entry name" value="TMP-TENI"/>
    <property type="match status" value="1"/>
</dbReference>
<dbReference type="AlphaFoldDB" id="A0A328XMJ5"/>